<evidence type="ECO:0000313" key="1">
    <source>
        <dbReference type="EMBL" id="MBX68535.1"/>
    </source>
</evidence>
<accession>A0A2P2QNN7</accession>
<proteinExistence type="predicted"/>
<dbReference type="EMBL" id="GGEC01088051">
    <property type="protein sequence ID" value="MBX68535.1"/>
    <property type="molecule type" value="Transcribed_RNA"/>
</dbReference>
<name>A0A2P2QNN7_RHIMU</name>
<organism evidence="1">
    <name type="scientific">Rhizophora mucronata</name>
    <name type="common">Asiatic mangrove</name>
    <dbReference type="NCBI Taxonomy" id="61149"/>
    <lineage>
        <taxon>Eukaryota</taxon>
        <taxon>Viridiplantae</taxon>
        <taxon>Streptophyta</taxon>
        <taxon>Embryophyta</taxon>
        <taxon>Tracheophyta</taxon>
        <taxon>Spermatophyta</taxon>
        <taxon>Magnoliopsida</taxon>
        <taxon>eudicotyledons</taxon>
        <taxon>Gunneridae</taxon>
        <taxon>Pentapetalae</taxon>
        <taxon>rosids</taxon>
        <taxon>fabids</taxon>
        <taxon>Malpighiales</taxon>
        <taxon>Rhizophoraceae</taxon>
        <taxon>Rhizophora</taxon>
    </lineage>
</organism>
<reference evidence="1" key="1">
    <citation type="submission" date="2018-02" db="EMBL/GenBank/DDBJ databases">
        <title>Rhizophora mucronata_Transcriptome.</title>
        <authorList>
            <person name="Meera S.P."/>
            <person name="Sreeshan A."/>
            <person name="Augustine A."/>
        </authorList>
    </citation>
    <scope>NUCLEOTIDE SEQUENCE</scope>
    <source>
        <tissue evidence="1">Leaf</tissue>
    </source>
</reference>
<protein>
    <submittedName>
        <fullName evidence="1">Uncharacterized protein</fullName>
    </submittedName>
</protein>
<sequence>MTWEYVKIYYESILTFGQK</sequence>
<dbReference type="AlphaFoldDB" id="A0A2P2QNN7"/>